<protein>
    <recommendedName>
        <fullName evidence="1">Aminotransferase-like plant mobile domain-containing protein</fullName>
    </recommendedName>
</protein>
<name>A0A2K3M8K1_TRIPR</name>
<dbReference type="InterPro" id="IPR044824">
    <property type="entry name" value="MAIN-like"/>
</dbReference>
<evidence type="ECO:0000259" key="1">
    <source>
        <dbReference type="Pfam" id="PF10536"/>
    </source>
</evidence>
<dbReference type="GO" id="GO:0010073">
    <property type="term" value="P:meristem maintenance"/>
    <property type="evidence" value="ECO:0007669"/>
    <property type="project" value="InterPro"/>
</dbReference>
<feature type="non-terminal residue" evidence="2">
    <location>
        <position position="251"/>
    </location>
</feature>
<dbReference type="PANTHER" id="PTHR46033:SF1">
    <property type="entry name" value="PROTEIN MAIN-LIKE 2"/>
    <property type="match status" value="1"/>
</dbReference>
<reference evidence="2 3" key="2">
    <citation type="journal article" date="2017" name="Front. Plant Sci.">
        <title>Gene Classification and Mining of Molecular Markers Useful in Red Clover (Trifolium pratense) Breeding.</title>
        <authorList>
            <person name="Istvanek J."/>
            <person name="Dluhosova J."/>
            <person name="Dluhos P."/>
            <person name="Patkova L."/>
            <person name="Nedelnik J."/>
            <person name="Repkova J."/>
        </authorList>
    </citation>
    <scope>NUCLEOTIDE SEQUENCE [LARGE SCALE GENOMIC DNA]</scope>
    <source>
        <strain evidence="3">cv. Tatra</strain>
        <tissue evidence="2">Young leaves</tissue>
    </source>
</reference>
<gene>
    <name evidence="2" type="ORF">L195_g043191</name>
</gene>
<organism evidence="2 3">
    <name type="scientific">Trifolium pratense</name>
    <name type="common">Red clover</name>
    <dbReference type="NCBI Taxonomy" id="57577"/>
    <lineage>
        <taxon>Eukaryota</taxon>
        <taxon>Viridiplantae</taxon>
        <taxon>Streptophyta</taxon>
        <taxon>Embryophyta</taxon>
        <taxon>Tracheophyta</taxon>
        <taxon>Spermatophyta</taxon>
        <taxon>Magnoliopsida</taxon>
        <taxon>eudicotyledons</taxon>
        <taxon>Gunneridae</taxon>
        <taxon>Pentapetalae</taxon>
        <taxon>rosids</taxon>
        <taxon>fabids</taxon>
        <taxon>Fabales</taxon>
        <taxon>Fabaceae</taxon>
        <taxon>Papilionoideae</taxon>
        <taxon>50 kb inversion clade</taxon>
        <taxon>NPAAA clade</taxon>
        <taxon>Hologalegina</taxon>
        <taxon>IRL clade</taxon>
        <taxon>Trifolieae</taxon>
        <taxon>Trifolium</taxon>
    </lineage>
</organism>
<accession>A0A2K3M8K1</accession>
<evidence type="ECO:0000313" key="2">
    <source>
        <dbReference type="EMBL" id="PNX87105.1"/>
    </source>
</evidence>
<dbReference type="PANTHER" id="PTHR46033">
    <property type="entry name" value="PROTEIN MAIN-LIKE 2"/>
    <property type="match status" value="1"/>
</dbReference>
<dbReference type="Pfam" id="PF10536">
    <property type="entry name" value="PMD"/>
    <property type="match status" value="1"/>
</dbReference>
<dbReference type="AlphaFoldDB" id="A0A2K3M8K1"/>
<dbReference type="Proteomes" id="UP000236291">
    <property type="component" value="Unassembled WGS sequence"/>
</dbReference>
<sequence>MIDHTPISKDQGIDALVSLLRADPIDAHSEVSKTKDNHATLTYLKSLFTDHLDQLAVFTSLGDEQSCERYRRYTLRYFEDLELVSDYAWGVSALAFLYNGLSVANMPKWTTVTSYMTLLQAWIHAHFPRICGGVQVSRYDESESAAMKYIPTKGDIISTYRLALDRTLGCDITWALYNHSSLSILVCKSGHHSGSYFVKFCAVLGQGVDTRAKRPSCYPSLGRCAWIYEVVFQDITSIHGSSAAWRSTEAV</sequence>
<proteinExistence type="predicted"/>
<dbReference type="InterPro" id="IPR019557">
    <property type="entry name" value="AminoTfrase-like_pln_mobile"/>
</dbReference>
<feature type="domain" description="Aminotransferase-like plant mobile" evidence="1">
    <location>
        <begin position="65"/>
        <end position="181"/>
    </location>
</feature>
<dbReference type="EMBL" id="ASHM01053000">
    <property type="protein sequence ID" value="PNX87105.1"/>
    <property type="molecule type" value="Genomic_DNA"/>
</dbReference>
<comment type="caution">
    <text evidence="2">The sequence shown here is derived from an EMBL/GenBank/DDBJ whole genome shotgun (WGS) entry which is preliminary data.</text>
</comment>
<evidence type="ECO:0000313" key="3">
    <source>
        <dbReference type="Proteomes" id="UP000236291"/>
    </source>
</evidence>
<reference evidence="2 3" key="1">
    <citation type="journal article" date="2014" name="Am. J. Bot.">
        <title>Genome assembly and annotation for red clover (Trifolium pratense; Fabaceae).</title>
        <authorList>
            <person name="Istvanek J."/>
            <person name="Jaros M."/>
            <person name="Krenek A."/>
            <person name="Repkova J."/>
        </authorList>
    </citation>
    <scope>NUCLEOTIDE SEQUENCE [LARGE SCALE GENOMIC DNA]</scope>
    <source>
        <strain evidence="3">cv. Tatra</strain>
        <tissue evidence="2">Young leaves</tissue>
    </source>
</reference>